<dbReference type="CDD" id="cd04301">
    <property type="entry name" value="NAT_SF"/>
    <property type="match status" value="1"/>
</dbReference>
<dbReference type="PROSITE" id="PS51186">
    <property type="entry name" value="GNAT"/>
    <property type="match status" value="1"/>
</dbReference>
<dbReference type="SUPFAM" id="SSF55729">
    <property type="entry name" value="Acyl-CoA N-acyltransferases (Nat)"/>
    <property type="match status" value="1"/>
</dbReference>
<dbReference type="InterPro" id="IPR016181">
    <property type="entry name" value="Acyl_CoA_acyltransferase"/>
</dbReference>
<evidence type="ECO:0000313" key="2">
    <source>
        <dbReference type="EMBL" id="WPU96993.1"/>
    </source>
</evidence>
<proteinExistence type="predicted"/>
<organism evidence="2 3">
    <name type="scientific">Mucilaginibacter sabulilitoris</name>
    <dbReference type="NCBI Taxonomy" id="1173583"/>
    <lineage>
        <taxon>Bacteria</taxon>
        <taxon>Pseudomonadati</taxon>
        <taxon>Bacteroidota</taxon>
        <taxon>Sphingobacteriia</taxon>
        <taxon>Sphingobacteriales</taxon>
        <taxon>Sphingobacteriaceae</taxon>
        <taxon>Mucilaginibacter</taxon>
    </lineage>
</organism>
<dbReference type="Proteomes" id="UP001324380">
    <property type="component" value="Chromosome"/>
</dbReference>
<dbReference type="Pfam" id="PF00583">
    <property type="entry name" value="Acetyltransf_1"/>
    <property type="match status" value="1"/>
</dbReference>
<feature type="domain" description="N-acetyltransferase" evidence="1">
    <location>
        <begin position="6"/>
        <end position="143"/>
    </location>
</feature>
<keyword evidence="3" id="KW-1185">Reference proteome</keyword>
<protein>
    <submittedName>
        <fullName evidence="2">GNAT family N-acetyltransferase</fullName>
    </submittedName>
</protein>
<reference evidence="2 3" key="1">
    <citation type="submission" date="2023-11" db="EMBL/GenBank/DDBJ databases">
        <title>Analysis of the Genomes of Mucilaginibacter gossypii cycad 4 and M. sabulilitoris SNA2: microbes with the potential for plant growth promotion.</title>
        <authorList>
            <person name="Hirsch A.M."/>
            <person name="Humm E."/>
            <person name="Rubbi M."/>
            <person name="Del Vecchio G."/>
            <person name="Ha S.M."/>
            <person name="Pellegrini M."/>
            <person name="Gunsalus R.P."/>
        </authorList>
    </citation>
    <scope>NUCLEOTIDE SEQUENCE [LARGE SCALE GENOMIC DNA]</scope>
    <source>
        <strain evidence="2 3">SNA2</strain>
    </source>
</reference>
<evidence type="ECO:0000313" key="3">
    <source>
        <dbReference type="Proteomes" id="UP001324380"/>
    </source>
</evidence>
<accession>A0ABZ0TY51</accession>
<name>A0ABZ0TY51_9SPHI</name>
<evidence type="ECO:0000259" key="1">
    <source>
        <dbReference type="PROSITE" id="PS51186"/>
    </source>
</evidence>
<sequence>MECRKAVTKADIEFCKDAILEFRPEVHPETVVDQVFKMITEEGYELVFLPNAENTRAGAFIGYRKLNMLRTGPIIYVDDLFTFAECRKQGLAGALLDYVTRQATDEGMKSVHLDSGYTLHPAHRLYLNKGYYLACNHFAKAIN</sequence>
<dbReference type="Gene3D" id="3.40.630.30">
    <property type="match status" value="1"/>
</dbReference>
<dbReference type="EMBL" id="CP139558">
    <property type="protein sequence ID" value="WPU96993.1"/>
    <property type="molecule type" value="Genomic_DNA"/>
</dbReference>
<dbReference type="RefSeq" id="WP_321566079.1">
    <property type="nucleotide sequence ID" value="NZ_CP139558.1"/>
</dbReference>
<gene>
    <name evidence="2" type="ORF">SNE25_15840</name>
</gene>
<dbReference type="InterPro" id="IPR000182">
    <property type="entry name" value="GNAT_dom"/>
</dbReference>